<evidence type="ECO:0000313" key="3">
    <source>
        <dbReference type="Proteomes" id="UP000829685"/>
    </source>
</evidence>
<proteinExistence type="predicted"/>
<dbReference type="PANTHER" id="PTHR47938:SF35">
    <property type="entry name" value="PENTATRICOPEPTIDE REPEAT-CONTAINING PROTEIN 4, MITOCHONDRIAL-RELATED"/>
    <property type="match status" value="1"/>
</dbReference>
<protein>
    <recommendedName>
        <fullName evidence="4">Pentatricopeptide repeat-containing protein</fullName>
    </recommendedName>
</protein>
<keyword evidence="3" id="KW-1185">Reference proteome</keyword>
<evidence type="ECO:0000256" key="1">
    <source>
        <dbReference type="PROSITE-ProRule" id="PRU00708"/>
    </source>
</evidence>
<dbReference type="GO" id="GO:0003729">
    <property type="term" value="F:mRNA binding"/>
    <property type="evidence" value="ECO:0007669"/>
    <property type="project" value="TreeGrafter"/>
</dbReference>
<organism evidence="2 3">
    <name type="scientific">Neoarthrinium moseri</name>
    <dbReference type="NCBI Taxonomy" id="1658444"/>
    <lineage>
        <taxon>Eukaryota</taxon>
        <taxon>Fungi</taxon>
        <taxon>Dikarya</taxon>
        <taxon>Ascomycota</taxon>
        <taxon>Pezizomycotina</taxon>
        <taxon>Sordariomycetes</taxon>
        <taxon>Xylariomycetidae</taxon>
        <taxon>Amphisphaeriales</taxon>
        <taxon>Apiosporaceae</taxon>
        <taxon>Neoarthrinium</taxon>
    </lineage>
</organism>
<dbReference type="AlphaFoldDB" id="A0A9Q0AP10"/>
<dbReference type="PROSITE" id="PS51375">
    <property type="entry name" value="PPR"/>
    <property type="match status" value="2"/>
</dbReference>
<evidence type="ECO:0008006" key="4">
    <source>
        <dbReference type="Google" id="ProtNLM"/>
    </source>
</evidence>
<dbReference type="InterPro" id="IPR011990">
    <property type="entry name" value="TPR-like_helical_dom_sf"/>
</dbReference>
<dbReference type="NCBIfam" id="TIGR00756">
    <property type="entry name" value="PPR"/>
    <property type="match status" value="1"/>
</dbReference>
<feature type="repeat" description="PPR" evidence="1">
    <location>
        <begin position="321"/>
        <end position="355"/>
    </location>
</feature>
<dbReference type="PANTHER" id="PTHR47938">
    <property type="entry name" value="RESPIRATORY COMPLEX I CHAPERONE (CIA84), PUTATIVE (AFU_ORTHOLOGUE AFUA_2G06020)-RELATED"/>
    <property type="match status" value="1"/>
</dbReference>
<evidence type="ECO:0000313" key="2">
    <source>
        <dbReference type="EMBL" id="KAI1869482.1"/>
    </source>
</evidence>
<gene>
    <name evidence="2" type="ORF">JX265_006572</name>
</gene>
<accession>A0A9Q0AP10</accession>
<dbReference type="Gene3D" id="1.25.40.10">
    <property type="entry name" value="Tetratricopeptide repeat domain"/>
    <property type="match status" value="2"/>
</dbReference>
<feature type="repeat" description="PPR" evidence="1">
    <location>
        <begin position="469"/>
        <end position="504"/>
    </location>
</feature>
<dbReference type="EMBL" id="JAFIMR010000015">
    <property type="protein sequence ID" value="KAI1869482.1"/>
    <property type="molecule type" value="Genomic_DNA"/>
</dbReference>
<sequence>MKISARFDGSIYGAIRSQRQVSRAVLAAAAAAAATTEYATVKLQFGLKPAASALTGGAGIRASRPKPGAGAPRFHAKLSRSPYSTIASRGGRRPLYPSCFASGPPCQRNWNHTSSVPAKLPSFSGLPASRGRSRKQLLRFVDHYDGVTVEEQLELLRDPYMRRYARPNVPELVVSDQPHHMAAPLPDEVQRSTPEDRAIVARLRTTVFSRLLRPYSAYDNDNIYDLYRTLPEPRVTFLSASLRHAFLAVLGATERKNPKAMLRYFAVVADIKKAGLSLTSVEWNTAMSFASRYVGKSSEAEAEAALHIWREMEHDAGIHGDEVTFNILFDVASKSGKFALAEMVYQEMITRGYQFNRYHHVSLIHYFGLKMDASGVRAAYKEMVDHGEIIDTVVLNCVISSFLRCGDEAAAEHVYSKMKDVDGRSKLIPHRNYTFNKMVSKVLMMFARVAKTRPEMRRVLQSTGMVSPDLVTYRILLNHYGVRLGQMGKVAQFLDEMKWFRVPVHGAIFLALFKGFARHGGGGNASDWSTNRLESIWEAFLSAYDGGADGLYISTWMAMWILRAFAKCTRSRTRVLAVYDDLKQRWEPDSHNDTFMLDFLHKLLVKNGLSVK</sequence>
<name>A0A9Q0AP10_9PEZI</name>
<comment type="caution">
    <text evidence="2">The sequence shown here is derived from an EMBL/GenBank/DDBJ whole genome shotgun (WGS) entry which is preliminary data.</text>
</comment>
<dbReference type="InterPro" id="IPR002885">
    <property type="entry name" value="PPR_rpt"/>
</dbReference>
<reference evidence="2" key="1">
    <citation type="submission" date="2021-03" db="EMBL/GenBank/DDBJ databases">
        <title>Revisited historic fungal species revealed as producer of novel bioactive compounds through whole genome sequencing and comparative genomics.</title>
        <authorList>
            <person name="Vignolle G.A."/>
            <person name="Hochenegger N."/>
            <person name="Mach R.L."/>
            <person name="Mach-Aigner A.R."/>
            <person name="Javad Rahimi M."/>
            <person name="Salim K.A."/>
            <person name="Chan C.M."/>
            <person name="Lim L.B.L."/>
            <person name="Cai F."/>
            <person name="Druzhinina I.S."/>
            <person name="U'Ren J.M."/>
            <person name="Derntl C."/>
        </authorList>
    </citation>
    <scope>NUCLEOTIDE SEQUENCE</scope>
    <source>
        <strain evidence="2">TUCIM 5799</strain>
    </source>
</reference>
<dbReference type="Pfam" id="PF01535">
    <property type="entry name" value="PPR"/>
    <property type="match status" value="2"/>
</dbReference>
<dbReference type="Proteomes" id="UP000829685">
    <property type="component" value="Unassembled WGS sequence"/>
</dbReference>